<dbReference type="InterPro" id="IPR051766">
    <property type="entry name" value="TXND_domain-containing"/>
</dbReference>
<evidence type="ECO:0000256" key="2">
    <source>
        <dbReference type="RuleBase" id="RU004011"/>
    </source>
</evidence>
<dbReference type="GO" id="GO:0004550">
    <property type="term" value="F:nucleoside diphosphate kinase activity"/>
    <property type="evidence" value="ECO:0007669"/>
    <property type="project" value="InterPro"/>
</dbReference>
<feature type="compositionally biased region" description="Basic and acidic residues" evidence="3">
    <location>
        <begin position="1163"/>
        <end position="1182"/>
    </location>
</feature>
<feature type="domain" description="Nucleoside diphosphate kinase-like" evidence="4">
    <location>
        <begin position="448"/>
        <end position="586"/>
    </location>
</feature>
<dbReference type="InterPro" id="IPR013766">
    <property type="entry name" value="Thioredoxin_domain"/>
</dbReference>
<feature type="domain" description="Nucleoside diphosphate kinase-like" evidence="4">
    <location>
        <begin position="981"/>
        <end position="1119"/>
    </location>
</feature>
<feature type="domain" description="Nucleoside diphosphate kinase-like" evidence="4">
    <location>
        <begin position="163"/>
        <end position="307"/>
    </location>
</feature>
<feature type="compositionally biased region" description="Basic and acidic residues" evidence="3">
    <location>
        <begin position="1192"/>
        <end position="1204"/>
    </location>
</feature>
<dbReference type="Proteomes" id="UP000245119">
    <property type="component" value="Linkage Group LG1"/>
</dbReference>
<dbReference type="GO" id="GO:0006183">
    <property type="term" value="P:GTP biosynthetic process"/>
    <property type="evidence" value="ECO:0007669"/>
    <property type="project" value="InterPro"/>
</dbReference>
<evidence type="ECO:0000313" key="5">
    <source>
        <dbReference type="EMBL" id="PVD38847.1"/>
    </source>
</evidence>
<keyword evidence="6" id="KW-1185">Reference proteome</keyword>
<proteinExistence type="inferred from homology"/>
<evidence type="ECO:0000256" key="1">
    <source>
        <dbReference type="PROSITE-ProRule" id="PRU00706"/>
    </source>
</evidence>
<dbReference type="GO" id="GO:0006228">
    <property type="term" value="P:UTP biosynthetic process"/>
    <property type="evidence" value="ECO:0007669"/>
    <property type="project" value="InterPro"/>
</dbReference>
<comment type="caution">
    <text evidence="5">The sequence shown here is derived from an EMBL/GenBank/DDBJ whole genome shotgun (WGS) entry which is preliminary data.</text>
</comment>
<dbReference type="Pfam" id="PF00085">
    <property type="entry name" value="Thioredoxin"/>
    <property type="match status" value="1"/>
</dbReference>
<gene>
    <name evidence="5" type="ORF">C0Q70_01471</name>
</gene>
<protein>
    <recommendedName>
        <fullName evidence="4">Nucleoside diphosphate kinase-like domain-containing protein</fullName>
    </recommendedName>
</protein>
<sequence>MPPKKKETPLYQEVNSQKDWESLLEQKGLFVVDVYQEWSGPCNALSGHFRRIMIELSDKLLQFAIAKVDNTEALKDYRGKCEPCFLFYAEGMLVAFVHGANVPLIINTIKKQLDFEHKVLEGLEVRKEVQDVFIIAKYRKERQATRASKIEIRILQTEETAPQSFTVAIIKPNVVENRKVNDIFMELKEHNIHIMVEEERLLTEEEAKIFYDCKKDEAFFEDLIKFMTSGPCHVLVLTKEQIFDEVIYDWQHLMGPPNVEEAKDKAPNSLRARYGKQGIMNGLHGSENRRAAARELDFFFPTFKVPIIQGKRVQRTLAILRPDVFNEKKDEVLQTIKEAGFQIPLQKVVHLTEKQAEEFYSESNYQPFFGNLTDYMSSNPILALVLARSDAINRWQNLLGPQSLDEAMIAAPESLRAKYAFDGIPFNQLHGSDSEESAKKEICFFFPTETTLAVIKPDAYPHKDAIVERILEAGFFIADIKEATITSDIAEALYEDMKDKDFYKELINFMTSDTSVFMVLVREIAVEGWREEIGPTDPEIARLEAPNSLRAKFGKDILHNGFYGCTTKEEAKRMINEIFCLVEELSDEMKDEREPVTSLELSVYEGPTEEKVLSFIDVYQEWCGPCVAMVGNFRRLKNELGDDLLKFAVAKADTVDALQKYKGRCEPCFLFFAVKDPYVATDDDNVVLEEEETEENDRRMFQYNDELVIYDDSLMSANDEEEEEEGYTVAIIKPNAVKSGKVDEILEEEYFEDLVKFMASGPSHVLVLTKGQTDDSIIHDWRDMLGPPSVEEAKEQAPNSLRARYGSQSFMNAVHGSDSKDTAAREMAFFFPSLQLPTHKKPKETLQRTLALIRPEAFAQSRDEILEKIKEAGFQIALQRTVQLTKQQAEDFYSEHVGQPYFEELTNDMSSGPLLALGLARIDAIDEWRTMLGPKDVEEAKAIAPDSLRAQYTVSKSSLNQLHGSDSPKSAEKELNFFFPMEQTVAVIKPDAFGTKDAIIQKIHESGFRIAARKETTITHDIAESFYDSVKDKDYYDSLVDYMTSGPTMFMVLSREGAVEGWRQEIGPTDPEVARREAPDSIRAQFGQDILHNAVHGCSTQEEAISKIQKIFGPLDFASDGTVKAEPQQAEGQDAKEETPAVPDAAEQQPAEEAAPDQTLPADEIKEEPASDSQTKEEKVEEAGGTETATAEEAKAEDETKTETGTEEATAVDHNKPEATVDEGKDENKEEPQEQPKEESKEEPQEQPKEEPKEEPQEQPKEEPQEQPKEEPQEQPKEEPQEQPKEESKEEPQEQPKEESKEEPQEEPKEEPKEEVKEDTVAETPADINESTQEEAS</sequence>
<feature type="region of interest" description="Disordered" evidence="3">
    <location>
        <begin position="1119"/>
        <end position="1337"/>
    </location>
</feature>
<evidence type="ECO:0000256" key="3">
    <source>
        <dbReference type="SAM" id="MobiDB-lite"/>
    </source>
</evidence>
<dbReference type="SUPFAM" id="SSF52833">
    <property type="entry name" value="Thioredoxin-like"/>
    <property type="match status" value="2"/>
</dbReference>
<evidence type="ECO:0000259" key="4">
    <source>
        <dbReference type="SMART" id="SM00562"/>
    </source>
</evidence>
<evidence type="ECO:0000313" key="6">
    <source>
        <dbReference type="Proteomes" id="UP000245119"/>
    </source>
</evidence>
<feature type="domain" description="Nucleoside diphosphate kinase-like" evidence="4">
    <location>
        <begin position="725"/>
        <end position="838"/>
    </location>
</feature>
<dbReference type="PANTHER" id="PTHR46135:SF3">
    <property type="entry name" value="NME_NM23 FAMILY MEMBER 8"/>
    <property type="match status" value="1"/>
</dbReference>
<dbReference type="Pfam" id="PF00334">
    <property type="entry name" value="NDK"/>
    <property type="match status" value="4"/>
</dbReference>
<dbReference type="SMART" id="SM00562">
    <property type="entry name" value="NDK"/>
    <property type="match status" value="6"/>
</dbReference>
<dbReference type="EMBL" id="PZQS01000001">
    <property type="protein sequence ID" value="PVD38847.1"/>
    <property type="molecule type" value="Genomic_DNA"/>
</dbReference>
<dbReference type="PRINTS" id="PR01243">
    <property type="entry name" value="NUCDPKINASE"/>
</dbReference>
<dbReference type="PROSITE" id="PS00469">
    <property type="entry name" value="NDPK"/>
    <property type="match status" value="3"/>
</dbReference>
<dbReference type="OrthoDB" id="10263751at2759"/>
<dbReference type="PROSITE" id="PS51374">
    <property type="entry name" value="NDPK_LIKE"/>
    <property type="match status" value="6"/>
</dbReference>
<dbReference type="InterPro" id="IPR001564">
    <property type="entry name" value="Nucleoside_diP_kinase"/>
</dbReference>
<name>A0A2T7PZM9_POMCA</name>
<feature type="domain" description="Nucleoside diphosphate kinase-like" evidence="4">
    <location>
        <begin position="313"/>
        <end position="447"/>
    </location>
</feature>
<dbReference type="CDD" id="cd04416">
    <property type="entry name" value="NDPk_TX"/>
    <property type="match status" value="3"/>
</dbReference>
<dbReference type="InterPro" id="IPR023005">
    <property type="entry name" value="Nucleoside_diP_kinase_AS"/>
</dbReference>
<dbReference type="PROSITE" id="PS00194">
    <property type="entry name" value="THIOREDOXIN_1"/>
    <property type="match status" value="1"/>
</dbReference>
<dbReference type="InterPro" id="IPR036249">
    <property type="entry name" value="Thioredoxin-like_sf"/>
</dbReference>
<dbReference type="STRING" id="400727.A0A2T7PZM9"/>
<organism evidence="5 6">
    <name type="scientific">Pomacea canaliculata</name>
    <name type="common">Golden apple snail</name>
    <dbReference type="NCBI Taxonomy" id="400727"/>
    <lineage>
        <taxon>Eukaryota</taxon>
        <taxon>Metazoa</taxon>
        <taxon>Spiralia</taxon>
        <taxon>Lophotrochozoa</taxon>
        <taxon>Mollusca</taxon>
        <taxon>Gastropoda</taxon>
        <taxon>Caenogastropoda</taxon>
        <taxon>Architaenioglossa</taxon>
        <taxon>Ampullarioidea</taxon>
        <taxon>Ampullariidae</taxon>
        <taxon>Pomacea</taxon>
    </lineage>
</organism>
<dbReference type="InterPro" id="IPR034907">
    <property type="entry name" value="NDK-like_dom"/>
</dbReference>
<feature type="domain" description="Nucleoside diphosphate kinase-like" evidence="4">
    <location>
        <begin position="846"/>
        <end position="980"/>
    </location>
</feature>
<dbReference type="InterPro" id="IPR017937">
    <property type="entry name" value="Thioredoxin_CS"/>
</dbReference>
<dbReference type="InterPro" id="IPR036850">
    <property type="entry name" value="NDK-like_dom_sf"/>
</dbReference>
<dbReference type="SUPFAM" id="SSF54919">
    <property type="entry name" value="Nucleoside diphosphate kinase, NDK"/>
    <property type="match status" value="6"/>
</dbReference>
<dbReference type="GO" id="GO:0006241">
    <property type="term" value="P:CTP biosynthetic process"/>
    <property type="evidence" value="ECO:0007669"/>
    <property type="project" value="InterPro"/>
</dbReference>
<feature type="compositionally biased region" description="Low complexity" evidence="3">
    <location>
        <begin position="1143"/>
        <end position="1158"/>
    </location>
</feature>
<reference evidence="5 6" key="1">
    <citation type="submission" date="2018-04" db="EMBL/GenBank/DDBJ databases">
        <title>The genome of golden apple snail Pomacea canaliculata provides insight into stress tolerance and invasive adaptation.</title>
        <authorList>
            <person name="Liu C."/>
            <person name="Liu B."/>
            <person name="Ren Y."/>
            <person name="Zhang Y."/>
            <person name="Wang H."/>
            <person name="Li S."/>
            <person name="Jiang F."/>
            <person name="Yin L."/>
            <person name="Zhang G."/>
            <person name="Qian W."/>
            <person name="Fan W."/>
        </authorList>
    </citation>
    <scope>NUCLEOTIDE SEQUENCE [LARGE SCALE GENOMIC DNA]</scope>
    <source>
        <strain evidence="5">SZHN2017</strain>
        <tissue evidence="5">Muscle</tissue>
    </source>
</reference>
<comment type="caution">
    <text evidence="1">Lacks conserved residue(s) required for the propagation of feature annotation.</text>
</comment>
<dbReference type="Gene3D" id="3.40.30.10">
    <property type="entry name" value="Glutaredoxin"/>
    <property type="match status" value="2"/>
</dbReference>
<dbReference type="PANTHER" id="PTHR46135">
    <property type="entry name" value="NME/NM23 FAMILY MEMBER 8"/>
    <property type="match status" value="1"/>
</dbReference>
<comment type="similarity">
    <text evidence="1 2">Belongs to the NDK family.</text>
</comment>
<dbReference type="Gene3D" id="3.30.70.141">
    <property type="entry name" value="Nucleoside diphosphate kinase-like domain"/>
    <property type="match status" value="6"/>
</dbReference>
<accession>A0A2T7PZM9</accession>
<feature type="compositionally biased region" description="Basic and acidic residues" evidence="3">
    <location>
        <begin position="1211"/>
        <end position="1320"/>
    </location>
</feature>